<dbReference type="InterPro" id="IPR050707">
    <property type="entry name" value="HTH_MetabolicPath_Reg"/>
</dbReference>
<evidence type="ECO:0000256" key="2">
    <source>
        <dbReference type="ARBA" id="ARBA00023125"/>
    </source>
</evidence>
<proteinExistence type="predicted"/>
<feature type="domain" description="IclR-ED" evidence="5">
    <location>
        <begin position="78"/>
        <end position="265"/>
    </location>
</feature>
<dbReference type="InterPro" id="IPR036390">
    <property type="entry name" value="WH_DNA-bd_sf"/>
</dbReference>
<name>A0A5A9VYX3_9GAMM</name>
<organism evidence="6 7">
    <name type="scientific">Nitrincola tapanii</name>
    <dbReference type="NCBI Taxonomy" id="1708751"/>
    <lineage>
        <taxon>Bacteria</taxon>
        <taxon>Pseudomonadati</taxon>
        <taxon>Pseudomonadota</taxon>
        <taxon>Gammaproteobacteria</taxon>
        <taxon>Oceanospirillales</taxon>
        <taxon>Oceanospirillaceae</taxon>
        <taxon>Nitrincola</taxon>
    </lineage>
</organism>
<keyword evidence="1" id="KW-0805">Transcription regulation</keyword>
<dbReference type="SUPFAM" id="SSF46785">
    <property type="entry name" value="Winged helix' DNA-binding domain"/>
    <property type="match status" value="1"/>
</dbReference>
<dbReference type="GO" id="GO:0003700">
    <property type="term" value="F:DNA-binding transcription factor activity"/>
    <property type="evidence" value="ECO:0007669"/>
    <property type="project" value="TreeGrafter"/>
</dbReference>
<keyword evidence="3" id="KW-0804">Transcription</keyword>
<dbReference type="InterPro" id="IPR029016">
    <property type="entry name" value="GAF-like_dom_sf"/>
</dbReference>
<keyword evidence="7" id="KW-1185">Reference proteome</keyword>
<evidence type="ECO:0000256" key="1">
    <source>
        <dbReference type="ARBA" id="ARBA00023015"/>
    </source>
</evidence>
<dbReference type="PROSITE" id="PS51077">
    <property type="entry name" value="HTH_ICLR"/>
    <property type="match status" value="1"/>
</dbReference>
<dbReference type="InterPro" id="IPR005471">
    <property type="entry name" value="Tscrpt_reg_IclR_N"/>
</dbReference>
<feature type="domain" description="HTH iclR-type" evidence="4">
    <location>
        <begin position="16"/>
        <end position="77"/>
    </location>
</feature>
<evidence type="ECO:0000313" key="7">
    <source>
        <dbReference type="Proteomes" id="UP000325302"/>
    </source>
</evidence>
<evidence type="ECO:0000259" key="5">
    <source>
        <dbReference type="PROSITE" id="PS51078"/>
    </source>
</evidence>
<gene>
    <name evidence="6" type="ORF">E1H14_12695</name>
</gene>
<dbReference type="OrthoDB" id="6687062at2"/>
<dbReference type="SUPFAM" id="SSF55781">
    <property type="entry name" value="GAF domain-like"/>
    <property type="match status" value="1"/>
</dbReference>
<evidence type="ECO:0000313" key="6">
    <source>
        <dbReference type="EMBL" id="KAA0873593.1"/>
    </source>
</evidence>
<dbReference type="PANTHER" id="PTHR30136:SF8">
    <property type="entry name" value="TRANSCRIPTIONAL REGULATORY PROTEIN"/>
    <property type="match status" value="1"/>
</dbReference>
<protein>
    <submittedName>
        <fullName evidence="6">IclR family transcriptional regulator</fullName>
    </submittedName>
</protein>
<dbReference type="Gene3D" id="3.30.450.40">
    <property type="match status" value="1"/>
</dbReference>
<dbReference type="Pfam" id="PF09339">
    <property type="entry name" value="HTH_IclR"/>
    <property type="match status" value="1"/>
</dbReference>
<reference evidence="6 7" key="1">
    <citation type="submission" date="2019-03" db="EMBL/GenBank/DDBJ databases">
        <title>Nitrincola sp. nov. isolated from an Indian soda lake.</title>
        <authorList>
            <person name="Joshi A."/>
            <person name="Thite S.V."/>
            <person name="Joseph N."/>
            <person name="Dhotre D."/>
            <person name="Moorthy M."/>
            <person name="Shouche Y.S."/>
        </authorList>
    </citation>
    <scope>NUCLEOTIDE SEQUENCE [LARGE SCALE GENOMIC DNA]</scope>
    <source>
        <strain evidence="6 7">MEB193</strain>
    </source>
</reference>
<sequence length="268" mass="29351">MEIIHSLNKEQSRQGIGSLEIGLHILTAISESPTPPTLKMLSDILQMSPSRLHKYLVSLLRLDFINQIHGSRYTLGTQSLTLGISAIRRIDPIQSAIEAAEQLHQQTDKTTSVTIWNGQYPLVICWLDSSHPVSVNVRLGSQLSPFFSASGRVFLAHLPQGRQDALIQTFFASPIALPRHQGKTLDQTGFCEHLSQIRALNSCSFYGDFLPDINVVSSAVFDLNGKIPAVISLMGMAGDTQVEPGSPYQQLTLGSAESVTRRLCGKES</sequence>
<dbReference type="GO" id="GO:0045892">
    <property type="term" value="P:negative regulation of DNA-templated transcription"/>
    <property type="evidence" value="ECO:0007669"/>
    <property type="project" value="TreeGrafter"/>
</dbReference>
<comment type="caution">
    <text evidence="6">The sequence shown here is derived from an EMBL/GenBank/DDBJ whole genome shotgun (WGS) entry which is preliminary data.</text>
</comment>
<dbReference type="Proteomes" id="UP000325302">
    <property type="component" value="Unassembled WGS sequence"/>
</dbReference>
<evidence type="ECO:0000256" key="3">
    <source>
        <dbReference type="ARBA" id="ARBA00023163"/>
    </source>
</evidence>
<dbReference type="Pfam" id="PF01614">
    <property type="entry name" value="IclR_C"/>
    <property type="match status" value="1"/>
</dbReference>
<dbReference type="InterPro" id="IPR014757">
    <property type="entry name" value="Tscrpt_reg_IclR_C"/>
</dbReference>
<dbReference type="RefSeq" id="WP_149391857.1">
    <property type="nucleotide sequence ID" value="NZ_SMRS01000012.1"/>
</dbReference>
<dbReference type="EMBL" id="SMRS01000012">
    <property type="protein sequence ID" value="KAA0873593.1"/>
    <property type="molecule type" value="Genomic_DNA"/>
</dbReference>
<dbReference type="SMART" id="SM00346">
    <property type="entry name" value="HTH_ICLR"/>
    <property type="match status" value="1"/>
</dbReference>
<dbReference type="InterPro" id="IPR036388">
    <property type="entry name" value="WH-like_DNA-bd_sf"/>
</dbReference>
<dbReference type="AlphaFoldDB" id="A0A5A9VYX3"/>
<dbReference type="PANTHER" id="PTHR30136">
    <property type="entry name" value="HELIX-TURN-HELIX TRANSCRIPTIONAL REGULATOR, ICLR FAMILY"/>
    <property type="match status" value="1"/>
</dbReference>
<accession>A0A5A9VYX3</accession>
<keyword evidence="2" id="KW-0238">DNA-binding</keyword>
<dbReference type="Gene3D" id="1.10.10.10">
    <property type="entry name" value="Winged helix-like DNA-binding domain superfamily/Winged helix DNA-binding domain"/>
    <property type="match status" value="1"/>
</dbReference>
<dbReference type="GO" id="GO:0003677">
    <property type="term" value="F:DNA binding"/>
    <property type="evidence" value="ECO:0007669"/>
    <property type="project" value="UniProtKB-KW"/>
</dbReference>
<evidence type="ECO:0000259" key="4">
    <source>
        <dbReference type="PROSITE" id="PS51077"/>
    </source>
</evidence>
<dbReference type="PROSITE" id="PS51078">
    <property type="entry name" value="ICLR_ED"/>
    <property type="match status" value="1"/>
</dbReference>